<name>A0A1Q3AGB4_ZYGRO</name>
<dbReference type="AlphaFoldDB" id="A0A1Q3AGB4"/>
<gene>
    <name evidence="1" type="ORF">ZYGR_0AS00890</name>
</gene>
<dbReference type="Proteomes" id="UP000187013">
    <property type="component" value="Unassembled WGS sequence"/>
</dbReference>
<evidence type="ECO:0000313" key="2">
    <source>
        <dbReference type="Proteomes" id="UP000187013"/>
    </source>
</evidence>
<accession>A0A1Q3AGB4</accession>
<comment type="caution">
    <text evidence="1">The sequence shown here is derived from an EMBL/GenBank/DDBJ whole genome shotgun (WGS) entry which is preliminary data.</text>
</comment>
<proteinExistence type="predicted"/>
<dbReference type="OrthoDB" id="10631506at2759"/>
<sequence length="305" mass="34332">MEKFENPQMQLPMRQNANVRAMPIVSTNSSSSLFLFSSLDSCAIYQHQHYKNRELNPEGMGIPLFHIRSPSFRKESLLVEKYVLLDAKDPPPEAPYKIKKQDGNLILYKVEYCKVYNCRYKNPTTSEVVFSGSLRDVGKYDFVNIWTARGFFGSADGFDLSWRAFDSSVWGEHELFANYADIHRLITHDILPGSRPRNDNGKGGPLSPLGIYLRSWKSSKLNDVCNMLSFLEPGGASSLGIRHVPPVTEFLSIHGILLHGRIIAIIEEERARQRDTWRYSMDTTMNPMLMTGAIAGAAAAGAGCY</sequence>
<dbReference type="EMBL" id="BDGX01000045">
    <property type="protein sequence ID" value="GAV54767.1"/>
    <property type="molecule type" value="Genomic_DNA"/>
</dbReference>
<evidence type="ECO:0000313" key="1">
    <source>
        <dbReference type="EMBL" id="GAV54767.1"/>
    </source>
</evidence>
<organism evidence="1 2">
    <name type="scientific">Zygosaccharomyces rouxii</name>
    <dbReference type="NCBI Taxonomy" id="4956"/>
    <lineage>
        <taxon>Eukaryota</taxon>
        <taxon>Fungi</taxon>
        <taxon>Dikarya</taxon>
        <taxon>Ascomycota</taxon>
        <taxon>Saccharomycotina</taxon>
        <taxon>Saccharomycetes</taxon>
        <taxon>Saccharomycetales</taxon>
        <taxon>Saccharomycetaceae</taxon>
        <taxon>Zygosaccharomyces</taxon>
    </lineage>
</organism>
<reference evidence="1 2" key="1">
    <citation type="submission" date="2016-08" db="EMBL/GenBank/DDBJ databases">
        <title>Draft genome sequence of allopolyploid Zygosaccharomyces rouxii.</title>
        <authorList>
            <person name="Watanabe J."/>
            <person name="Uehara K."/>
            <person name="Mogi Y."/>
            <person name="Tsukioka Y."/>
        </authorList>
    </citation>
    <scope>NUCLEOTIDE SEQUENCE [LARGE SCALE GENOMIC DNA]</scope>
    <source>
        <strain evidence="1 2">NBRC 110957</strain>
    </source>
</reference>
<protein>
    <submittedName>
        <fullName evidence="1">Uncharacterized protein</fullName>
    </submittedName>
</protein>